<dbReference type="InterPro" id="IPR009008">
    <property type="entry name" value="Val/Leu/Ile-tRNA-synth_edit"/>
</dbReference>
<keyword evidence="3" id="KW-0067">ATP-binding</keyword>
<name>A0A0F9AWQ2_9ZZZZ</name>
<dbReference type="SUPFAM" id="SSF50677">
    <property type="entry name" value="ValRS/IleRS/LeuRS editing domain"/>
    <property type="match status" value="1"/>
</dbReference>
<evidence type="ECO:0000256" key="2">
    <source>
        <dbReference type="ARBA" id="ARBA00022741"/>
    </source>
</evidence>
<dbReference type="InterPro" id="IPR050081">
    <property type="entry name" value="Ile-tRNA_ligase"/>
</dbReference>
<keyword evidence="1" id="KW-0436">Ligase</keyword>
<comment type="caution">
    <text evidence="6">The sequence shown here is derived from an EMBL/GenBank/DDBJ whole genome shotgun (WGS) entry which is preliminary data.</text>
</comment>
<keyword evidence="2" id="KW-0547">Nucleotide-binding</keyword>
<accession>A0A0F9AWQ2</accession>
<organism evidence="6">
    <name type="scientific">marine sediment metagenome</name>
    <dbReference type="NCBI Taxonomy" id="412755"/>
    <lineage>
        <taxon>unclassified sequences</taxon>
        <taxon>metagenomes</taxon>
        <taxon>ecological metagenomes</taxon>
    </lineage>
</organism>
<dbReference type="PANTHER" id="PTHR42765:SF1">
    <property type="entry name" value="ISOLEUCINE--TRNA LIGASE, MITOCHONDRIAL"/>
    <property type="match status" value="1"/>
</dbReference>
<evidence type="ECO:0000313" key="6">
    <source>
        <dbReference type="EMBL" id="KKL14019.1"/>
    </source>
</evidence>
<protein>
    <submittedName>
        <fullName evidence="6">Uncharacterized protein</fullName>
    </submittedName>
</protein>
<dbReference type="GO" id="GO:0005829">
    <property type="term" value="C:cytosol"/>
    <property type="evidence" value="ECO:0007669"/>
    <property type="project" value="TreeGrafter"/>
</dbReference>
<proteinExistence type="predicted"/>
<evidence type="ECO:0000256" key="1">
    <source>
        <dbReference type="ARBA" id="ARBA00022598"/>
    </source>
</evidence>
<gene>
    <name evidence="6" type="ORF">LCGC14_2519950</name>
</gene>
<reference evidence="6" key="1">
    <citation type="journal article" date="2015" name="Nature">
        <title>Complex archaea that bridge the gap between prokaryotes and eukaryotes.</title>
        <authorList>
            <person name="Spang A."/>
            <person name="Saw J.H."/>
            <person name="Jorgensen S.L."/>
            <person name="Zaremba-Niedzwiedzka K."/>
            <person name="Martijn J."/>
            <person name="Lind A.E."/>
            <person name="van Eijk R."/>
            <person name="Schleper C."/>
            <person name="Guy L."/>
            <person name="Ettema T.J."/>
        </authorList>
    </citation>
    <scope>NUCLEOTIDE SEQUENCE</scope>
</reference>
<keyword evidence="5" id="KW-0030">Aminoacyl-tRNA synthetase</keyword>
<sequence length="491" mass="53990">IAPGHGTDDYYVGLENNLNIYCPVQADGTFDDTAPRLVRGKSVWEANDLITEHLKQIGSLLASETITHSYPHDWRSKTPVIFRATEQWFISVDRPLAGPDASLREMAMDVCRRDIDDGGVNANSDYVTKAELLINGKPAQLDRPDDVTCSFRLPLTSESAGRWRLTLTDRYGHHSKLIEHTIEVIPDTPPTARITGPAVPPEKVRPTDKVPLALEISDDFGIARAELLVSVDDRKVQTIAIPVPAPASGPATRRAGPIGYLNTIATAELASLDLAGGRSVSLQIRALDNLPASLGGPQEGLSERLTFELDVKAPTYVFQVQLAMDLQIREALERIYAELISGKKISGPLRRSMKATKTLTETTLGKVDALRAHLVAAEDLARNLADATAGGQYPKLSEAMTKLADKHVGKARELTGLIKITDAQKPRAELADEADFQIDRAIAIVSKLLKDFDVWTEQARMAVMHKMVLAIWRVLTTREPFDRLHNCPELR</sequence>
<dbReference type="GO" id="GO:0004822">
    <property type="term" value="F:isoleucine-tRNA ligase activity"/>
    <property type="evidence" value="ECO:0007669"/>
    <property type="project" value="TreeGrafter"/>
</dbReference>
<feature type="non-terminal residue" evidence="6">
    <location>
        <position position="1"/>
    </location>
</feature>
<dbReference type="GO" id="GO:0005524">
    <property type="term" value="F:ATP binding"/>
    <property type="evidence" value="ECO:0007669"/>
    <property type="project" value="UniProtKB-KW"/>
</dbReference>
<dbReference type="PANTHER" id="PTHR42765">
    <property type="entry name" value="SOLEUCYL-TRNA SYNTHETASE"/>
    <property type="match status" value="1"/>
</dbReference>
<dbReference type="AlphaFoldDB" id="A0A0F9AWQ2"/>
<dbReference type="SUPFAM" id="SSF52374">
    <property type="entry name" value="Nucleotidylyl transferase"/>
    <property type="match status" value="1"/>
</dbReference>
<evidence type="ECO:0000256" key="5">
    <source>
        <dbReference type="ARBA" id="ARBA00023146"/>
    </source>
</evidence>
<evidence type="ECO:0000256" key="4">
    <source>
        <dbReference type="ARBA" id="ARBA00022917"/>
    </source>
</evidence>
<dbReference type="Gene3D" id="3.90.740.10">
    <property type="entry name" value="Valyl/Leucyl/Isoleucyl-tRNA synthetase, editing domain"/>
    <property type="match status" value="1"/>
</dbReference>
<keyword evidence="4" id="KW-0648">Protein biosynthesis</keyword>
<dbReference type="GO" id="GO:0002161">
    <property type="term" value="F:aminoacyl-tRNA deacylase activity"/>
    <property type="evidence" value="ECO:0007669"/>
    <property type="project" value="InterPro"/>
</dbReference>
<dbReference type="EMBL" id="LAZR01040627">
    <property type="protein sequence ID" value="KKL14019.1"/>
    <property type="molecule type" value="Genomic_DNA"/>
</dbReference>
<feature type="non-terminal residue" evidence="6">
    <location>
        <position position="491"/>
    </location>
</feature>
<evidence type="ECO:0000256" key="3">
    <source>
        <dbReference type="ARBA" id="ARBA00022840"/>
    </source>
</evidence>
<dbReference type="GO" id="GO:0006428">
    <property type="term" value="P:isoleucyl-tRNA aminoacylation"/>
    <property type="evidence" value="ECO:0007669"/>
    <property type="project" value="TreeGrafter"/>
</dbReference>